<feature type="domain" description="OmpA-like" evidence="7">
    <location>
        <begin position="522"/>
        <end position="639"/>
    </location>
</feature>
<dbReference type="SMART" id="SM00028">
    <property type="entry name" value="TPR"/>
    <property type="match status" value="2"/>
</dbReference>
<dbReference type="Gene3D" id="2.60.40.1120">
    <property type="entry name" value="Carboxypeptidase-like, regulatory domain"/>
    <property type="match status" value="1"/>
</dbReference>
<dbReference type="InterPro" id="IPR011990">
    <property type="entry name" value="TPR-like_helical_dom_sf"/>
</dbReference>
<gene>
    <name evidence="8" type="ORF">QJ048_09620</name>
</gene>
<name>A0ABT6RBU5_9BACT</name>
<dbReference type="InterPro" id="IPR011042">
    <property type="entry name" value="6-blade_b-propeller_TolB-like"/>
</dbReference>
<dbReference type="EMBL" id="JASBRG010000005">
    <property type="protein sequence ID" value="MDI3320029.1"/>
    <property type="molecule type" value="Genomic_DNA"/>
</dbReference>
<proteinExistence type="predicted"/>
<evidence type="ECO:0000313" key="9">
    <source>
        <dbReference type="Proteomes" id="UP001226434"/>
    </source>
</evidence>
<keyword evidence="3" id="KW-0998">Cell outer membrane</keyword>
<dbReference type="InterPro" id="IPR006664">
    <property type="entry name" value="OMP_bac"/>
</dbReference>
<feature type="region of interest" description="Disordered" evidence="5">
    <location>
        <begin position="606"/>
        <end position="639"/>
    </location>
</feature>
<dbReference type="RefSeq" id="WP_282334129.1">
    <property type="nucleotide sequence ID" value="NZ_JASBRG010000005.1"/>
</dbReference>
<comment type="caution">
    <text evidence="8">The sequence shown here is derived from an EMBL/GenBank/DDBJ whole genome shotgun (WGS) entry which is preliminary data.</text>
</comment>
<dbReference type="InterPro" id="IPR008969">
    <property type="entry name" value="CarboxyPept-like_regulatory"/>
</dbReference>
<dbReference type="InterPro" id="IPR011659">
    <property type="entry name" value="WD40"/>
</dbReference>
<evidence type="ECO:0000256" key="3">
    <source>
        <dbReference type="ARBA" id="ARBA00023237"/>
    </source>
</evidence>
<dbReference type="Gene3D" id="2.120.10.30">
    <property type="entry name" value="TolB, C-terminal domain"/>
    <property type="match status" value="1"/>
</dbReference>
<dbReference type="PRINTS" id="PR01021">
    <property type="entry name" value="OMPADOMAIN"/>
</dbReference>
<dbReference type="Pfam" id="PF00691">
    <property type="entry name" value="OmpA"/>
    <property type="match status" value="1"/>
</dbReference>
<dbReference type="SUPFAM" id="SSF48452">
    <property type="entry name" value="TPR-like"/>
    <property type="match status" value="1"/>
</dbReference>
<sequence length="639" mass="70962">MQRLCTTIAIFLLMISSVNAQFDPNKVDKKAAQLYSKALELAQGDEFVQSIQVLRNAIKIDPLFEDAYLSMAGMFGQLKVYDSAILYYEKARSIDAAYFQDYNLPYSINLAGKGRFEDALRAVDTFLSIPNLNESSVKAGSYRKKTYEFAIDYGKNNPISNYTFAPKNLGDSVNSETSEYYPTLTIDGKQLIFTRRVDHMNEDFYGSDLAKDGKWAKAKLLGGNINSNLNEGAQNISLDGKWLVFTGCNFPEGYGSCDLYISYLTPTGWSFPENLGGKVNTEDWESAPSLSPDKRDLYFASRRPDGYGGSDIYVCHLLPNGKFGQPENLGPTINTIGDESCPFIHADNQTLYFTSNGHPGYGDDDLFMARKGPKGQWSTPKNLGFPINTIEKEGSLVITADGKTAYYASDRSDSKGGLDLYTFEMRNDVRPIKTLWVKGKVFDAKTNNGLPSAVELTNLSTREVVSKIQTDETGNYLITLPIGRDYAFNVNRKGYLFYSENFSFVQKSPDSTYNIDIPLQPLEANASIVLKNIFFDVNKTELKPESQVELNNVVQLMKDNPTLKIQINGHTDNVGKAADNLKLSNGRAESVVAYITSKGITADRLSSKGFGATQPVDANDTEEGRAKNRRTELKVLSTK</sequence>
<evidence type="ECO:0000256" key="6">
    <source>
        <dbReference type="SAM" id="SignalP"/>
    </source>
</evidence>
<keyword evidence="6" id="KW-0732">Signal</keyword>
<evidence type="ECO:0000256" key="2">
    <source>
        <dbReference type="ARBA" id="ARBA00023136"/>
    </source>
</evidence>
<dbReference type="Gene3D" id="1.25.40.10">
    <property type="entry name" value="Tetratricopeptide repeat domain"/>
    <property type="match status" value="1"/>
</dbReference>
<keyword evidence="2 4" id="KW-0472">Membrane</keyword>
<evidence type="ECO:0000256" key="4">
    <source>
        <dbReference type="PROSITE-ProRule" id="PRU00473"/>
    </source>
</evidence>
<dbReference type="InterPro" id="IPR019734">
    <property type="entry name" value="TPR_rpt"/>
</dbReference>
<evidence type="ECO:0000313" key="8">
    <source>
        <dbReference type="EMBL" id="MDI3320029.1"/>
    </source>
</evidence>
<organism evidence="8 9">
    <name type="scientific">Pinibacter soli</name>
    <dbReference type="NCBI Taxonomy" id="3044211"/>
    <lineage>
        <taxon>Bacteria</taxon>
        <taxon>Pseudomonadati</taxon>
        <taxon>Bacteroidota</taxon>
        <taxon>Chitinophagia</taxon>
        <taxon>Chitinophagales</taxon>
        <taxon>Chitinophagaceae</taxon>
        <taxon>Pinibacter</taxon>
    </lineage>
</organism>
<evidence type="ECO:0000256" key="1">
    <source>
        <dbReference type="ARBA" id="ARBA00004442"/>
    </source>
</evidence>
<evidence type="ECO:0000259" key="7">
    <source>
        <dbReference type="PROSITE" id="PS51123"/>
    </source>
</evidence>
<keyword evidence="9" id="KW-1185">Reference proteome</keyword>
<dbReference type="CDD" id="cd07185">
    <property type="entry name" value="OmpA_C-like"/>
    <property type="match status" value="1"/>
</dbReference>
<feature type="signal peptide" evidence="6">
    <location>
        <begin position="1"/>
        <end position="20"/>
    </location>
</feature>
<dbReference type="PANTHER" id="PTHR30329">
    <property type="entry name" value="STATOR ELEMENT OF FLAGELLAR MOTOR COMPLEX"/>
    <property type="match status" value="1"/>
</dbReference>
<dbReference type="SUPFAM" id="SSF49464">
    <property type="entry name" value="Carboxypeptidase regulatory domain-like"/>
    <property type="match status" value="1"/>
</dbReference>
<reference evidence="8 9" key="1">
    <citation type="submission" date="2023-05" db="EMBL/GenBank/DDBJ databases">
        <title>Genome sequence of Pinibacter sp. MAH-24.</title>
        <authorList>
            <person name="Huq M.A."/>
        </authorList>
    </citation>
    <scope>NUCLEOTIDE SEQUENCE [LARGE SCALE GENOMIC DNA]</scope>
    <source>
        <strain evidence="8 9">MAH-24</strain>
    </source>
</reference>
<dbReference type="PANTHER" id="PTHR30329:SF21">
    <property type="entry name" value="LIPOPROTEIN YIAD-RELATED"/>
    <property type="match status" value="1"/>
</dbReference>
<dbReference type="Gene3D" id="3.30.1330.60">
    <property type="entry name" value="OmpA-like domain"/>
    <property type="match status" value="1"/>
</dbReference>
<dbReference type="SUPFAM" id="SSF82171">
    <property type="entry name" value="DPP6 N-terminal domain-like"/>
    <property type="match status" value="1"/>
</dbReference>
<dbReference type="PROSITE" id="PS51123">
    <property type="entry name" value="OMPA_2"/>
    <property type="match status" value="1"/>
</dbReference>
<dbReference type="InterPro" id="IPR050330">
    <property type="entry name" value="Bact_OuterMem_StrucFunc"/>
</dbReference>
<dbReference type="InterPro" id="IPR006665">
    <property type="entry name" value="OmpA-like"/>
</dbReference>
<dbReference type="Pfam" id="PF07676">
    <property type="entry name" value="PD40"/>
    <property type="match status" value="4"/>
</dbReference>
<dbReference type="SUPFAM" id="SSF103088">
    <property type="entry name" value="OmpA-like"/>
    <property type="match status" value="1"/>
</dbReference>
<dbReference type="InterPro" id="IPR036737">
    <property type="entry name" value="OmpA-like_sf"/>
</dbReference>
<dbReference type="Proteomes" id="UP001226434">
    <property type="component" value="Unassembled WGS sequence"/>
</dbReference>
<evidence type="ECO:0000256" key="5">
    <source>
        <dbReference type="SAM" id="MobiDB-lite"/>
    </source>
</evidence>
<feature type="compositionally biased region" description="Basic and acidic residues" evidence="5">
    <location>
        <begin position="622"/>
        <end position="633"/>
    </location>
</feature>
<comment type="subcellular location">
    <subcellularLocation>
        <location evidence="1">Cell outer membrane</location>
    </subcellularLocation>
</comment>
<protein>
    <submittedName>
        <fullName evidence="8">OmpA family protein</fullName>
    </submittedName>
</protein>
<feature type="chain" id="PRO_5047295483" evidence="6">
    <location>
        <begin position="21"/>
        <end position="639"/>
    </location>
</feature>
<accession>A0ABT6RBU5</accession>